<dbReference type="NCBIfam" id="TIGR02232">
    <property type="entry name" value="myxo_disulf_rpt"/>
    <property type="match status" value="1"/>
</dbReference>
<evidence type="ECO:0000259" key="5">
    <source>
        <dbReference type="Pfam" id="PF01833"/>
    </source>
</evidence>
<dbReference type="Pfam" id="PF18895">
    <property type="entry name" value="T4SS_pilin"/>
    <property type="match status" value="1"/>
</dbReference>
<evidence type="ECO:0000256" key="3">
    <source>
        <dbReference type="ARBA" id="ARBA00023157"/>
    </source>
</evidence>
<feature type="domain" description="IPT/TIG" evidence="5">
    <location>
        <begin position="634"/>
        <end position="708"/>
    </location>
</feature>
<keyword evidence="4" id="KW-0472">Membrane</keyword>
<sequence length="2688" mass="290197">MKHKNKIIGVLIVLFIVMGGLFVLPELLHAQQSNDVGVGLEAVGSATVLGNEDPRIIIGRILRIFLGFLGVVSLAIVLYGGFLYMTSGGAETSVEKAKKWIINGIIGMVIIMSAFSITSYVINRLSEATGVVSTTEGGGGGGGDGGGGGGGVTGFSVGIAPRGANTPVNAVVQVTFPNGRTPLPTNEYQNAKDNIKVYEVVKDGDVESEVEVVGSYDLSDRKVTFVSNGECPVGCEATSCFQGEKTYRIKVLELQDQNGSVVACPNRLQGYCRQVEFTTTNSCDLLAPTVSVIPSPQQVRVGAQEDFPITAADASGLASLQLCPTAQTGQGVLCQQVVFEDENPLSYSSVLNASTIGFDLGWHTGTVKVSDVSNNESTAAGRYLVASNSCFNDGGEFDCSLPECEVDNCSECTGDDCTYTCTPSNCSTVDGVEQCSSVCSLWPYPLITNVVPAESPTSGFITIYGKNFGVFAQEAKVLINGVEAAPVCGRDSWSDRQVVVSVPNVATGPIQIFNNRGNWHNTADPNAPGWKNDLVITESGNNRIALCSVVNEETRENNGAPGDRLLLTGRHFGADGSIYFNGDALLTGIWSDDVIREVQVPFISSGNKTVQVGRDDFYSNPVNFVVGESDSSIVIQSVLPQTAPKGQIITIKGSNFGASGTVTFIRDNVRTPALTSCANNWSNTSIQVTIPDLVTGSYDLEIANSEGSVSVPYSVDNNLALTPGICSITPDNGPPGTSITIQGVGFGNTPGKVKFASAAPGVPSIVEGFNLQSAEWTSTQISGVSVPPDARSGELVIEQGGIDSNPVQFNVGRCTVDSCGSGEVCCQNSYCSAAELCEAQATTCEYGWYFSTGNIPKIPKVINRECSLGGFDESPSPRNNTQTACPNGLASFTFNMEMDSESFIDGDRVEIRRCSESGSECNLQLCDSSNCLTTDYNFVATGRDASGRILLNEVLTSTYDNNVVTQVNLLNYDLVPNTWYRVIVKAGVRNAPDPGDDVQELLNDYVWNFKTAATDCTIDSVVVNPSEGVLNSVVDQEKYMVSGQANNCGIIDVSDENWNWLVARYGDRINRLFVSGSRKDTAYFVVNPDAEVIETPPGDDGEIQVSGLVGAQSFQDEARLSISLADPKVIDYWPDCEGACVNAELGAMFNSYIPADYLKNNPGSVGLYECESRDCLSIAGKENKLANFQPGEIDCDSTTGVSMVADYGEVCNRLRIYPNPVLDPAKYYRLVIRGDVTNVSAKELTSLNFNTRSQIGTCGNGVIESDAGEQCEAICLNEKTNETCISGEDNCVCSLANNKFCSNDCRLVGFTACKDGVTGCCGDGNLDTYLGSAQLQEQCEVESCSKAGKVDFVGSVGVSALEVCNDYFNDNKNKPNILSSSCQCGEPRECDSPQCASYCLEDVTQKCTADSLDCTCVEPKVCQENTTEYCTDNNAGCDCQPQRSCEEDPQKSCTESGPDCTCRESGKFQFVPDVTCFDADPDKGECIKLTYCAGTETQCKESAPACTCVPLASTGAECPSEKDLVCKDVCSLVERQSCEYGDDGCSCTFPDNCQSCVLTDRNVNSASTFDSFSFVFKTREDGGFCRPDRVTVSPGEYLSTVAGEQILYSAVPYSEPDLCSSGGQRLSARQYDWDWEETTGEVQYYTDVNSQNFVGVDARAERDNKLIAMLKTLYSPQRAVSCTSNCLSEGSVRYQAVCGNNVVESGEECDGGAACTDQCLRAGTEICFAGNEIACCGNKIVDPGEDCDDGNGNNQDGCSKQCLNEGSNSAGFECGNGKVELGEDDDFGSAAINRQFGLDNNCLYKGSSEYIGSICGNGQVENGEECEPVAVNCRVPVRAADGSLQRNSDGNISFASCQPGDQNCVCQSYEDQFCSNKCVLKNFDGCNEDNQENCCGNGQLETYNNYTEECEAVCTDNEGQVCEFGTDSCVCRIPDWCTNGCLNGGSNVANAAFCANGQVEPGEDPVCELDQSGGGFESYGAPYSLVTVLGYLPDGATRQTVNIRGTLENTVSYLEESGDVGESLSEDSLLTYVYSGLGGPPPPSCDPNNPARAELISPSLIDMTSEDGSQTCPNAVIVVQYDLLMEQLHEPGVNLNQLIELRYQADSCGSAPVQVGMKIWNYLNKLFGRDARAAEWCLEESDNYSITSRVLDVGGRNVSQIEITTNDVLKVAHYEIRLKNIENNCQLLIPDQNFRFNVGSDYCHFDSVGISPAMKQVSERDEVWEVAHLAKSGNTIIQPFAGRYDWDWSSWESGDRDIVDITELPGSWDAAMANNKNGNTEISAEAAIIDDDYFGEIGATLVGSGQVSAYVCENPWRVPADSASIGWDDGNDGRNIHLRYCRDNGQVNNKMDDLPLLRVVESQLGADVDTLQKQYLMIRSDDIVNEVNTNDFVDDVISLRIYDNPDNLSVREWYKNQVPQAGQSSSDLNVYCGLDTKFGQEVCYKGIKDGNTVYISAGNLTGGEMRNYIFVLGYNLGANSRTIDMFAQMIDSMMFNINVTDSDVQFAIRRDIQRINDITDIKRSLQAYYDRYTTLPTVESGSYIRNVASSTWPSWQSTLANDLGTRLPVDPINKIARYEPSSNSSFTGEACGDNGKKCLIPAHQCFEDNGNQLCSVCARGSDPNTCYNSDSLIVDIQIPTSSPIDLYSYLYDYLNRDFKRSRISYRTEAETFNYYSIRNKPSTDFEIQ</sequence>
<dbReference type="InterPro" id="IPR011936">
    <property type="entry name" value="Myxo_disulph_rpt"/>
</dbReference>
<keyword evidence="4" id="KW-1133">Transmembrane helix</keyword>
<dbReference type="InterPro" id="IPR014756">
    <property type="entry name" value="Ig_E-set"/>
</dbReference>
<feature type="transmembrane region" description="Helical" evidence="4">
    <location>
        <begin position="57"/>
        <end position="79"/>
    </location>
</feature>
<reference evidence="7" key="1">
    <citation type="submission" date="2017-09" db="EMBL/GenBank/DDBJ databases">
        <title>Depth-based differentiation of microbial function through sediment-hosted aquifers and enrichment of novel symbionts in the deep terrestrial subsurface.</title>
        <authorList>
            <person name="Probst A.J."/>
            <person name="Ladd B."/>
            <person name="Jarett J.K."/>
            <person name="Geller-Mcgrath D.E."/>
            <person name="Sieber C.M.K."/>
            <person name="Emerson J.B."/>
            <person name="Anantharaman K."/>
            <person name="Thomas B.C."/>
            <person name="Malmstrom R."/>
            <person name="Stieglmeier M."/>
            <person name="Klingl A."/>
            <person name="Woyke T."/>
            <person name="Ryan C.M."/>
            <person name="Banfield J.F."/>
        </authorList>
    </citation>
    <scope>NUCLEOTIDE SEQUENCE [LARGE SCALE GENOMIC DNA]</scope>
</reference>
<comment type="caution">
    <text evidence="6">The sequence shown here is derived from an EMBL/GenBank/DDBJ whole genome shotgun (WGS) entry which is preliminary data.</text>
</comment>
<evidence type="ECO:0000256" key="4">
    <source>
        <dbReference type="SAM" id="Phobius"/>
    </source>
</evidence>
<keyword evidence="3" id="KW-1015">Disulfide bond</keyword>
<evidence type="ECO:0000256" key="2">
    <source>
        <dbReference type="ARBA" id="ARBA00022737"/>
    </source>
</evidence>
<dbReference type="InterPro" id="IPR013783">
    <property type="entry name" value="Ig-like_fold"/>
</dbReference>
<feature type="transmembrane region" description="Helical" evidence="4">
    <location>
        <begin position="7"/>
        <end position="24"/>
    </location>
</feature>
<dbReference type="Proteomes" id="UP000229901">
    <property type="component" value="Unassembled WGS sequence"/>
</dbReference>
<dbReference type="Pfam" id="PF01833">
    <property type="entry name" value="TIG"/>
    <property type="match status" value="2"/>
</dbReference>
<evidence type="ECO:0000313" key="7">
    <source>
        <dbReference type="Proteomes" id="UP000229901"/>
    </source>
</evidence>
<organism evidence="6 7">
    <name type="scientific">Candidatus Falkowbacteria bacterium CG10_big_fil_rev_8_21_14_0_10_39_11</name>
    <dbReference type="NCBI Taxonomy" id="1974565"/>
    <lineage>
        <taxon>Bacteria</taxon>
        <taxon>Candidatus Falkowiibacteriota</taxon>
    </lineage>
</organism>
<keyword evidence="1" id="KW-0732">Signal</keyword>
<dbReference type="EMBL" id="PFAP01000011">
    <property type="protein sequence ID" value="PIR94259.1"/>
    <property type="molecule type" value="Genomic_DNA"/>
</dbReference>
<dbReference type="SUPFAM" id="SSF81296">
    <property type="entry name" value="E set domains"/>
    <property type="match status" value="3"/>
</dbReference>
<dbReference type="InterPro" id="IPR043993">
    <property type="entry name" value="T4SS_pilin"/>
</dbReference>
<feature type="transmembrane region" description="Helical" evidence="4">
    <location>
        <begin position="100"/>
        <end position="122"/>
    </location>
</feature>
<evidence type="ECO:0000256" key="1">
    <source>
        <dbReference type="ARBA" id="ARBA00022729"/>
    </source>
</evidence>
<evidence type="ECO:0000313" key="6">
    <source>
        <dbReference type="EMBL" id="PIR94259.1"/>
    </source>
</evidence>
<protein>
    <recommendedName>
        <fullName evidence="5">IPT/TIG domain-containing protein</fullName>
    </recommendedName>
</protein>
<keyword evidence="2" id="KW-0677">Repeat</keyword>
<feature type="domain" description="IPT/TIG" evidence="5">
    <location>
        <begin position="445"/>
        <end position="514"/>
    </location>
</feature>
<dbReference type="InterPro" id="IPR002909">
    <property type="entry name" value="IPT_dom"/>
</dbReference>
<dbReference type="Gene3D" id="2.60.40.10">
    <property type="entry name" value="Immunoglobulins"/>
    <property type="match status" value="4"/>
</dbReference>
<name>A0A2H0V775_9BACT</name>
<keyword evidence="4" id="KW-0812">Transmembrane</keyword>
<gene>
    <name evidence="6" type="ORF">COT97_02085</name>
</gene>
<proteinExistence type="predicted"/>
<accession>A0A2H0V775</accession>